<feature type="transmembrane region" description="Helical" evidence="1">
    <location>
        <begin position="101"/>
        <end position="120"/>
    </location>
</feature>
<dbReference type="EMBL" id="DTGR01000182">
    <property type="protein sequence ID" value="HHS30326.1"/>
    <property type="molecule type" value="Genomic_DNA"/>
</dbReference>
<feature type="transmembrane region" description="Helical" evidence="1">
    <location>
        <begin position="26"/>
        <end position="47"/>
    </location>
</feature>
<keyword evidence="1" id="KW-0472">Membrane</keyword>
<name>A0A7V6DQM4_9BACT</name>
<proteinExistence type="predicted"/>
<comment type="caution">
    <text evidence="2">The sequence shown here is derived from an EMBL/GenBank/DDBJ whole genome shotgun (WGS) entry which is preliminary data.</text>
</comment>
<accession>A0A7V6DQM4</accession>
<sequence length="122" mass="13246">MPLWFSLSSGKPLAPLEVQEKRVTRVVCFLAVTLMLGGLAVLLAQGVPWGVPGLPAPHLAALFYRQSLGWTAMGLGIILLGILPLLRVGLAAWSYGNCRKWLDFLTALVVLLELLLSMAWHA</sequence>
<evidence type="ECO:0008006" key="3">
    <source>
        <dbReference type="Google" id="ProtNLM"/>
    </source>
</evidence>
<reference evidence="2" key="1">
    <citation type="journal article" date="2020" name="mSystems">
        <title>Genome- and Community-Level Interaction Insights into Carbon Utilization and Element Cycling Functions of Hydrothermarchaeota in Hydrothermal Sediment.</title>
        <authorList>
            <person name="Zhou Z."/>
            <person name="Liu Y."/>
            <person name="Xu W."/>
            <person name="Pan J."/>
            <person name="Luo Z.H."/>
            <person name="Li M."/>
        </authorList>
    </citation>
    <scope>NUCLEOTIDE SEQUENCE [LARGE SCALE GENOMIC DNA]</scope>
    <source>
        <strain evidence="2">SpSt-767</strain>
    </source>
</reference>
<keyword evidence="1" id="KW-0812">Transmembrane</keyword>
<gene>
    <name evidence="2" type="ORF">ENV52_11575</name>
</gene>
<feature type="transmembrane region" description="Helical" evidence="1">
    <location>
        <begin position="67"/>
        <end position="89"/>
    </location>
</feature>
<evidence type="ECO:0000256" key="1">
    <source>
        <dbReference type="SAM" id="Phobius"/>
    </source>
</evidence>
<organism evidence="2">
    <name type="scientific">Desulfobacca acetoxidans</name>
    <dbReference type="NCBI Taxonomy" id="60893"/>
    <lineage>
        <taxon>Bacteria</taxon>
        <taxon>Pseudomonadati</taxon>
        <taxon>Thermodesulfobacteriota</taxon>
        <taxon>Desulfobaccia</taxon>
        <taxon>Desulfobaccales</taxon>
        <taxon>Desulfobaccaceae</taxon>
        <taxon>Desulfobacca</taxon>
    </lineage>
</organism>
<keyword evidence="1" id="KW-1133">Transmembrane helix</keyword>
<protein>
    <recommendedName>
        <fullName evidence="3">DUF1634 domain-containing protein</fullName>
    </recommendedName>
</protein>
<evidence type="ECO:0000313" key="2">
    <source>
        <dbReference type="EMBL" id="HHS30326.1"/>
    </source>
</evidence>
<dbReference type="AlphaFoldDB" id="A0A7V6DQM4"/>